<protein>
    <submittedName>
        <fullName evidence="2">Uncharacterized protein</fullName>
    </submittedName>
</protein>
<dbReference type="AlphaFoldDB" id="A0A494WD07"/>
<dbReference type="RefSeq" id="WP_126516807.1">
    <property type="nucleotide sequence ID" value="NZ_AP018664.1"/>
</dbReference>
<keyword evidence="1" id="KW-0472">Membrane</keyword>
<organism evidence="2 3">
    <name type="scientific">Sphingobium amiense</name>
    <dbReference type="NCBI Taxonomy" id="135719"/>
    <lineage>
        <taxon>Bacteria</taxon>
        <taxon>Pseudomonadati</taxon>
        <taxon>Pseudomonadota</taxon>
        <taxon>Alphaproteobacteria</taxon>
        <taxon>Sphingomonadales</taxon>
        <taxon>Sphingomonadaceae</taxon>
        <taxon>Sphingobium</taxon>
    </lineage>
</organism>
<dbReference type="EMBL" id="AP018664">
    <property type="protein sequence ID" value="BBD98219.1"/>
    <property type="molecule type" value="Genomic_DNA"/>
</dbReference>
<keyword evidence="3" id="KW-1185">Reference proteome</keyword>
<feature type="transmembrane region" description="Helical" evidence="1">
    <location>
        <begin position="12"/>
        <end position="32"/>
    </location>
</feature>
<proteinExistence type="predicted"/>
<keyword evidence="1" id="KW-1133">Transmembrane helix</keyword>
<name>A0A494WD07_9SPHN</name>
<gene>
    <name evidence="2" type="ORF">SAMIE_1017200</name>
</gene>
<sequence length="154" mass="15827">MGTTAFIARETMVSAVINGAISAAFFLGLFGLRDAVPVTGWGGYAVDFVPQSAPVALMACLVPALLARRAVRTGRIASPELPGVAALFRMALICAALSALLGGGVAMIWIGSGIAALAPLPAFVVKIVYGALIGALVTRRVLQRLLRPTPLAKD</sequence>
<keyword evidence="1" id="KW-0812">Transmembrane</keyword>
<accession>A0A494WD07</accession>
<feature type="transmembrane region" description="Helical" evidence="1">
    <location>
        <begin position="87"/>
        <end position="110"/>
    </location>
</feature>
<evidence type="ECO:0000256" key="1">
    <source>
        <dbReference type="SAM" id="Phobius"/>
    </source>
</evidence>
<dbReference type="Proteomes" id="UP000279959">
    <property type="component" value="Chromosome"/>
</dbReference>
<reference evidence="2 3" key="1">
    <citation type="submission" date="2018-05" db="EMBL/GenBank/DDBJ databases">
        <title>Complete Genome Sequence of the Nonylphenol-Degrading Bacterium Sphingobium amiense DSM 16289T.</title>
        <authorList>
            <person name="Ootsuka M."/>
            <person name="Nishizawa T."/>
            <person name="Ohta H."/>
        </authorList>
    </citation>
    <scope>NUCLEOTIDE SEQUENCE [LARGE SCALE GENOMIC DNA]</scope>
    <source>
        <strain evidence="2 3">DSM 16289</strain>
    </source>
</reference>
<evidence type="ECO:0000313" key="3">
    <source>
        <dbReference type="Proteomes" id="UP000279959"/>
    </source>
</evidence>
<feature type="transmembrane region" description="Helical" evidence="1">
    <location>
        <begin position="116"/>
        <end position="137"/>
    </location>
</feature>
<dbReference type="KEGG" id="sami:SAMIE_1017200"/>
<evidence type="ECO:0000313" key="2">
    <source>
        <dbReference type="EMBL" id="BBD98219.1"/>
    </source>
</evidence>
<feature type="transmembrane region" description="Helical" evidence="1">
    <location>
        <begin position="44"/>
        <end position="66"/>
    </location>
</feature>